<feature type="region of interest" description="Disordered" evidence="1">
    <location>
        <begin position="66"/>
        <end position="140"/>
    </location>
</feature>
<evidence type="ECO:0000313" key="2">
    <source>
        <dbReference type="EMBL" id="CAB4789282.1"/>
    </source>
</evidence>
<dbReference type="AlphaFoldDB" id="A0A6J6WWN5"/>
<proteinExistence type="predicted"/>
<accession>A0A6J6WWN5</accession>
<name>A0A6J6WWN5_9ZZZZ</name>
<sequence length="140" mass="14619">MVMEDPESPSGDATAGDVPAEPMHRYRYVGQTPVQTWYPPRYWRPGEVADVAITIADGQFVLTDDPLSNIPDDAPAWEAPLPDAPVELPSLDPDPAAPEAAGTDLTGADPELGTGSADEPSVSLPPDPYTATVTPGPEGA</sequence>
<dbReference type="EMBL" id="CAFAAI010000029">
    <property type="protein sequence ID" value="CAB4789282.1"/>
    <property type="molecule type" value="Genomic_DNA"/>
</dbReference>
<evidence type="ECO:0000256" key="1">
    <source>
        <dbReference type="SAM" id="MobiDB-lite"/>
    </source>
</evidence>
<protein>
    <submittedName>
        <fullName evidence="2">Unannotated protein</fullName>
    </submittedName>
</protein>
<gene>
    <name evidence="2" type="ORF">UFOPK2992_00295</name>
</gene>
<feature type="region of interest" description="Disordered" evidence="1">
    <location>
        <begin position="1"/>
        <end position="21"/>
    </location>
</feature>
<reference evidence="2" key="1">
    <citation type="submission" date="2020-05" db="EMBL/GenBank/DDBJ databases">
        <authorList>
            <person name="Chiriac C."/>
            <person name="Salcher M."/>
            <person name="Ghai R."/>
            <person name="Kavagutti S V."/>
        </authorList>
    </citation>
    <scope>NUCLEOTIDE SEQUENCE</scope>
</reference>
<organism evidence="2">
    <name type="scientific">freshwater metagenome</name>
    <dbReference type="NCBI Taxonomy" id="449393"/>
    <lineage>
        <taxon>unclassified sequences</taxon>
        <taxon>metagenomes</taxon>
        <taxon>ecological metagenomes</taxon>
    </lineage>
</organism>